<dbReference type="InterPro" id="IPR002656">
    <property type="entry name" value="Acyl_transf_3_dom"/>
</dbReference>
<sequence length="387" mass="43029">MSAVSAGYLASKPRYEILDGLRGVAALIVVGFHLFETYSQGQAFQILNHGYLAVDFFFVLSGFVIGYAYDDRWNRMSLRDFFKRRLIRLHPMVVMGSVIGALFFYFQAAAFPMIADVAWWKVLLVCLLACTILPAPPAWDIRGWGETSPLNGPAWSLLYEYIANILYALVIRRFSKLLLGVFVAGAAVLTVDLTLNLNLFGLLSADRSVAWTVIGGWSITPEQVYIGFSRLLYPFFAGLLLSRLGALIRVRGAFWWCSLLVAAALVMPHVGDPSTPWFNGVYQALVILLVFPLIVSMGAGSRVTDARSVAVCKFLGEISYPLYITHYPLVYMQMAWAASNPEAPLGTHIFVSVSVFIMSVGLAWACLKLYDLPVREWLTRPRLRGGV</sequence>
<feature type="transmembrane region" description="Helical" evidence="1">
    <location>
        <begin position="345"/>
        <end position="367"/>
    </location>
</feature>
<feature type="transmembrane region" description="Helical" evidence="1">
    <location>
        <begin position="50"/>
        <end position="69"/>
    </location>
</feature>
<keyword evidence="3" id="KW-0808">Transferase</keyword>
<evidence type="ECO:0000256" key="1">
    <source>
        <dbReference type="SAM" id="Phobius"/>
    </source>
</evidence>
<dbReference type="EMBL" id="FNRI01000001">
    <property type="protein sequence ID" value="SEA04832.1"/>
    <property type="molecule type" value="Genomic_DNA"/>
</dbReference>
<dbReference type="GO" id="GO:0016747">
    <property type="term" value="F:acyltransferase activity, transferring groups other than amino-acyl groups"/>
    <property type="evidence" value="ECO:0007669"/>
    <property type="project" value="InterPro"/>
</dbReference>
<name>A0A1H3Y1Y8_9BACT</name>
<gene>
    <name evidence="3" type="ORF">SAMN05444145_101395</name>
</gene>
<keyword evidence="4" id="KW-1185">Reference proteome</keyword>
<feature type="transmembrane region" description="Helical" evidence="1">
    <location>
        <begin position="277"/>
        <end position="299"/>
    </location>
</feature>
<feature type="transmembrane region" description="Helical" evidence="1">
    <location>
        <begin position="89"/>
        <end position="106"/>
    </location>
</feature>
<dbReference type="Proteomes" id="UP000183253">
    <property type="component" value="Unassembled WGS sequence"/>
</dbReference>
<accession>A0A1H3Y1Y8</accession>
<feature type="transmembrane region" description="Helical" evidence="1">
    <location>
        <begin position="154"/>
        <end position="170"/>
    </location>
</feature>
<feature type="transmembrane region" description="Helical" evidence="1">
    <location>
        <begin position="20"/>
        <end position="38"/>
    </location>
</feature>
<organism evidence="3 4">
    <name type="scientific">Alistipes timonensis JC136</name>
    <dbReference type="NCBI Taxonomy" id="1033731"/>
    <lineage>
        <taxon>Bacteria</taxon>
        <taxon>Pseudomonadati</taxon>
        <taxon>Bacteroidota</taxon>
        <taxon>Bacteroidia</taxon>
        <taxon>Bacteroidales</taxon>
        <taxon>Rikenellaceae</taxon>
        <taxon>Alistipes</taxon>
    </lineage>
</organism>
<proteinExistence type="predicted"/>
<protein>
    <submittedName>
        <fullName evidence="3">Peptidoglycan/LPS O-acetylase OafA/YrhL, contains acyltransferase and SGNH-hydrolase domains</fullName>
    </submittedName>
</protein>
<dbReference type="Pfam" id="PF01757">
    <property type="entry name" value="Acyl_transf_3"/>
    <property type="match status" value="1"/>
</dbReference>
<dbReference type="PANTHER" id="PTHR23028:SF134">
    <property type="entry name" value="PUTATIVE (AFU_ORTHOLOGUE AFUA_4G08520)-RELATED"/>
    <property type="match status" value="1"/>
</dbReference>
<dbReference type="OrthoDB" id="9796461at2"/>
<keyword evidence="1" id="KW-0812">Transmembrane</keyword>
<dbReference type="STRING" id="1033731.SAMN05444145_101395"/>
<dbReference type="InterPro" id="IPR050879">
    <property type="entry name" value="Acyltransferase_3"/>
</dbReference>
<evidence type="ECO:0000259" key="2">
    <source>
        <dbReference type="Pfam" id="PF01757"/>
    </source>
</evidence>
<keyword evidence="1" id="KW-0472">Membrane</keyword>
<reference evidence="3 4" key="1">
    <citation type="submission" date="2016-10" db="EMBL/GenBank/DDBJ databases">
        <authorList>
            <person name="de Groot N.N."/>
        </authorList>
    </citation>
    <scope>NUCLEOTIDE SEQUENCE [LARGE SCALE GENOMIC DNA]</scope>
    <source>
        <strain evidence="3 4">DSM 25383</strain>
    </source>
</reference>
<feature type="transmembrane region" description="Helical" evidence="1">
    <location>
        <begin position="118"/>
        <end position="139"/>
    </location>
</feature>
<dbReference type="PANTHER" id="PTHR23028">
    <property type="entry name" value="ACETYLTRANSFERASE"/>
    <property type="match status" value="1"/>
</dbReference>
<feature type="transmembrane region" description="Helical" evidence="1">
    <location>
        <begin position="177"/>
        <end position="203"/>
    </location>
</feature>
<evidence type="ECO:0000313" key="3">
    <source>
        <dbReference type="EMBL" id="SEA04832.1"/>
    </source>
</evidence>
<dbReference type="AlphaFoldDB" id="A0A1H3Y1Y8"/>
<keyword evidence="3" id="KW-0378">Hydrolase</keyword>
<keyword evidence="3" id="KW-0012">Acyltransferase</keyword>
<keyword evidence="1" id="KW-1133">Transmembrane helix</keyword>
<dbReference type="RefSeq" id="WP_010259775.1">
    <property type="nucleotide sequence ID" value="NZ_CAEG01000003.1"/>
</dbReference>
<feature type="transmembrane region" description="Helical" evidence="1">
    <location>
        <begin position="223"/>
        <end position="241"/>
    </location>
</feature>
<evidence type="ECO:0000313" key="4">
    <source>
        <dbReference type="Proteomes" id="UP000183253"/>
    </source>
</evidence>
<feature type="domain" description="Acyltransferase 3" evidence="2">
    <location>
        <begin position="17"/>
        <end position="366"/>
    </location>
</feature>
<feature type="transmembrane region" description="Helical" evidence="1">
    <location>
        <begin position="253"/>
        <end position="271"/>
    </location>
</feature>
<dbReference type="GO" id="GO:0016787">
    <property type="term" value="F:hydrolase activity"/>
    <property type="evidence" value="ECO:0007669"/>
    <property type="project" value="UniProtKB-KW"/>
</dbReference>